<keyword evidence="4 6" id="KW-0233">DNA recombination</keyword>
<sequence>MYEFLTGTIDAVHTDYIVVAVQGIGYKVIVPNPYRFAVGAKDVTVYVDQIIRDNIGITLYGFADLDEKVMFQHLISVTGIGPKSALAILATGDAAALVQAIQENDLKYLTKFPGIGKKSAQQIILQLADRLTPTGKPALTVKTVADPDAVNNSPALRDALAALRTLGYSDKDVVRIAKALRQEEAHSTDDYIRLGLKLLTQP</sequence>
<evidence type="ECO:0000256" key="2">
    <source>
        <dbReference type="ARBA" id="ARBA00022763"/>
    </source>
</evidence>
<comment type="caution">
    <text evidence="8">The sequence shown here is derived from an EMBL/GenBank/DDBJ whole genome shotgun (WGS) entry which is preliminary data.</text>
</comment>
<keyword evidence="5 6" id="KW-0234">DNA repair</keyword>
<dbReference type="RefSeq" id="WP_027829205.1">
    <property type="nucleotide sequence ID" value="NZ_AUEH01000045.1"/>
</dbReference>
<evidence type="ECO:0000259" key="7">
    <source>
        <dbReference type="SMART" id="SM00278"/>
    </source>
</evidence>
<feature type="domain" description="Helix-hairpin-helix DNA-binding motif class 1" evidence="7">
    <location>
        <begin position="72"/>
        <end position="91"/>
    </location>
</feature>
<dbReference type="GO" id="GO:0006281">
    <property type="term" value="P:DNA repair"/>
    <property type="evidence" value="ECO:0007669"/>
    <property type="project" value="UniProtKB-UniRule"/>
</dbReference>
<dbReference type="SUPFAM" id="SSF47781">
    <property type="entry name" value="RuvA domain 2-like"/>
    <property type="match status" value="1"/>
</dbReference>
<evidence type="ECO:0000256" key="3">
    <source>
        <dbReference type="ARBA" id="ARBA00023125"/>
    </source>
</evidence>
<dbReference type="GO" id="GO:0006310">
    <property type="term" value="P:DNA recombination"/>
    <property type="evidence" value="ECO:0007669"/>
    <property type="project" value="UniProtKB-UniRule"/>
</dbReference>
<feature type="domain" description="Helix-hairpin-helix DNA-binding motif class 1" evidence="7">
    <location>
        <begin position="107"/>
        <end position="126"/>
    </location>
</feature>
<dbReference type="GO" id="GO:0005524">
    <property type="term" value="F:ATP binding"/>
    <property type="evidence" value="ECO:0007669"/>
    <property type="project" value="InterPro"/>
</dbReference>
<evidence type="ECO:0000313" key="8">
    <source>
        <dbReference type="EMBL" id="KRM27763.1"/>
    </source>
</evidence>
<evidence type="ECO:0000256" key="1">
    <source>
        <dbReference type="ARBA" id="ARBA00022490"/>
    </source>
</evidence>
<dbReference type="Proteomes" id="UP000050949">
    <property type="component" value="Unassembled WGS sequence"/>
</dbReference>
<dbReference type="eggNOG" id="COG0632">
    <property type="taxonomic scope" value="Bacteria"/>
</dbReference>
<dbReference type="CDD" id="cd14332">
    <property type="entry name" value="UBA_RuvA_C"/>
    <property type="match status" value="1"/>
</dbReference>
<dbReference type="AlphaFoldDB" id="A0A0R1XLX3"/>
<keyword evidence="8" id="KW-0067">ATP-binding</keyword>
<dbReference type="HAMAP" id="MF_00031">
    <property type="entry name" value="DNA_HJ_migration_RuvA"/>
    <property type="match status" value="1"/>
</dbReference>
<comment type="caution">
    <text evidence="6">Lacks conserved residue(s) required for the propagation of feature annotation.</text>
</comment>
<keyword evidence="8" id="KW-0378">Hydrolase</keyword>
<dbReference type="OrthoDB" id="5293449at2"/>
<dbReference type="InterPro" id="IPR011114">
    <property type="entry name" value="RuvA_C"/>
</dbReference>
<dbReference type="Gene3D" id="1.10.150.20">
    <property type="entry name" value="5' to 3' exonuclease, C-terminal subdomain"/>
    <property type="match status" value="1"/>
</dbReference>
<dbReference type="GO" id="GO:0009378">
    <property type="term" value="F:four-way junction helicase activity"/>
    <property type="evidence" value="ECO:0007669"/>
    <property type="project" value="InterPro"/>
</dbReference>
<dbReference type="PATRIC" id="fig|1122147.4.peg.2429"/>
<dbReference type="GO" id="GO:0048476">
    <property type="term" value="C:Holliday junction resolvase complex"/>
    <property type="evidence" value="ECO:0007669"/>
    <property type="project" value="UniProtKB-UniRule"/>
</dbReference>
<comment type="subunit">
    <text evidence="6">Homotetramer. Forms an RuvA(8)-RuvB(12)-Holliday junction (HJ) complex. HJ DNA is sandwiched between 2 RuvA tetramers; dsDNA enters through RuvA and exits via RuvB. An RuvB hexamer assembles on each DNA strand where it exits the tetramer. Each RuvB hexamer is contacted by two RuvA subunits (via domain III) on 2 adjacent RuvB subunits; this complex drives branch migration. In the full resolvosome a probable DNA-RuvA(4)-RuvB(12)-RuvC(2) complex forms which resolves the HJ.</text>
</comment>
<dbReference type="InterPro" id="IPR003583">
    <property type="entry name" value="Hlx-hairpin-Hlx_DNA-bd_motif"/>
</dbReference>
<dbReference type="Pfam" id="PF07499">
    <property type="entry name" value="RuvA_C"/>
    <property type="match status" value="1"/>
</dbReference>
<dbReference type="InterPro" id="IPR036267">
    <property type="entry name" value="RuvA_C_sf"/>
</dbReference>
<reference evidence="8 9" key="1">
    <citation type="journal article" date="2015" name="Genome Announc.">
        <title>Expanding the biotechnology potential of lactobacilli through comparative genomics of 213 strains and associated genera.</title>
        <authorList>
            <person name="Sun Z."/>
            <person name="Harris H.M."/>
            <person name="McCann A."/>
            <person name="Guo C."/>
            <person name="Argimon S."/>
            <person name="Zhang W."/>
            <person name="Yang X."/>
            <person name="Jeffery I.B."/>
            <person name="Cooney J.C."/>
            <person name="Kagawa T.F."/>
            <person name="Liu W."/>
            <person name="Song Y."/>
            <person name="Salvetti E."/>
            <person name="Wrobel A."/>
            <person name="Rasinkangas P."/>
            <person name="Parkhill J."/>
            <person name="Rea M.C."/>
            <person name="O'Sullivan O."/>
            <person name="Ritari J."/>
            <person name="Douillard F.P."/>
            <person name="Paul Ross R."/>
            <person name="Yang R."/>
            <person name="Briner A.E."/>
            <person name="Felis G.E."/>
            <person name="de Vos W.M."/>
            <person name="Barrangou R."/>
            <person name="Klaenhammer T.R."/>
            <person name="Caufield P.W."/>
            <person name="Cui Y."/>
            <person name="Zhang H."/>
            <person name="O'Toole P.W."/>
        </authorList>
    </citation>
    <scope>NUCLEOTIDE SEQUENCE [LARGE SCALE GENOMIC DNA]</scope>
    <source>
        <strain evidence="8 9">DSM 16991</strain>
    </source>
</reference>
<dbReference type="Pfam" id="PF14520">
    <property type="entry name" value="HHH_5"/>
    <property type="match status" value="1"/>
</dbReference>
<dbReference type="Gene3D" id="2.40.50.140">
    <property type="entry name" value="Nucleic acid-binding proteins"/>
    <property type="match status" value="1"/>
</dbReference>
<dbReference type="InterPro" id="IPR000085">
    <property type="entry name" value="RuvA"/>
</dbReference>
<keyword evidence="8" id="KW-0347">Helicase</keyword>
<feature type="region of interest" description="Domain III" evidence="6">
    <location>
        <begin position="150"/>
        <end position="202"/>
    </location>
</feature>
<dbReference type="SMART" id="SM00278">
    <property type="entry name" value="HhH1"/>
    <property type="match status" value="2"/>
</dbReference>
<evidence type="ECO:0000256" key="4">
    <source>
        <dbReference type="ARBA" id="ARBA00023172"/>
    </source>
</evidence>
<dbReference type="InterPro" id="IPR010994">
    <property type="entry name" value="RuvA_2-like"/>
</dbReference>
<organism evidence="8 9">
    <name type="scientific">Schleiferilactobacillus harbinensis DSM 16991</name>
    <dbReference type="NCBI Taxonomy" id="1122147"/>
    <lineage>
        <taxon>Bacteria</taxon>
        <taxon>Bacillati</taxon>
        <taxon>Bacillota</taxon>
        <taxon>Bacilli</taxon>
        <taxon>Lactobacillales</taxon>
        <taxon>Lactobacillaceae</taxon>
        <taxon>Schleiferilactobacillus</taxon>
    </lineage>
</organism>
<name>A0A0R1XLX3_9LACO</name>
<dbReference type="InterPro" id="IPR013849">
    <property type="entry name" value="DNA_helicase_Holl-junc_RuvA_I"/>
</dbReference>
<dbReference type="NCBIfam" id="TIGR00084">
    <property type="entry name" value="ruvA"/>
    <property type="match status" value="1"/>
</dbReference>
<dbReference type="SUPFAM" id="SSF50249">
    <property type="entry name" value="Nucleic acid-binding proteins"/>
    <property type="match status" value="1"/>
</dbReference>
<dbReference type="InterPro" id="IPR012340">
    <property type="entry name" value="NA-bd_OB-fold"/>
</dbReference>
<proteinExistence type="inferred from homology"/>
<keyword evidence="3 6" id="KW-0238">DNA-binding</keyword>
<protein>
    <recommendedName>
        <fullName evidence="6">Holliday junction branch migration complex subunit RuvA</fullName>
    </recommendedName>
</protein>
<dbReference type="SUPFAM" id="SSF46929">
    <property type="entry name" value="DNA helicase RuvA subunit, C-terminal domain"/>
    <property type="match status" value="1"/>
</dbReference>
<dbReference type="GO" id="GO:0009379">
    <property type="term" value="C:Holliday junction helicase complex"/>
    <property type="evidence" value="ECO:0007669"/>
    <property type="project" value="InterPro"/>
</dbReference>
<keyword evidence="8" id="KW-0547">Nucleotide-binding</keyword>
<dbReference type="Gene3D" id="1.10.8.10">
    <property type="entry name" value="DNA helicase RuvA subunit, C-terminal domain"/>
    <property type="match status" value="1"/>
</dbReference>
<keyword evidence="2 6" id="KW-0227">DNA damage</keyword>
<dbReference type="GO" id="GO:0005737">
    <property type="term" value="C:cytoplasm"/>
    <property type="evidence" value="ECO:0007669"/>
    <property type="project" value="UniProtKB-SubCell"/>
</dbReference>
<comment type="similarity">
    <text evidence="6">Belongs to the RuvA family.</text>
</comment>
<feature type="region of interest" description="Domain II" evidence="6">
    <location>
        <begin position="64"/>
        <end position="141"/>
    </location>
</feature>
<dbReference type="EMBL" id="AZFW01000042">
    <property type="protein sequence ID" value="KRM27763.1"/>
    <property type="molecule type" value="Genomic_DNA"/>
</dbReference>
<dbReference type="GO" id="GO:0000400">
    <property type="term" value="F:four-way junction DNA binding"/>
    <property type="evidence" value="ECO:0007669"/>
    <property type="project" value="UniProtKB-UniRule"/>
</dbReference>
<comment type="subcellular location">
    <subcellularLocation>
        <location evidence="6">Cytoplasm</location>
    </subcellularLocation>
</comment>
<evidence type="ECO:0000256" key="5">
    <source>
        <dbReference type="ARBA" id="ARBA00023204"/>
    </source>
</evidence>
<gene>
    <name evidence="6" type="primary">ruvA</name>
    <name evidence="8" type="ORF">FC91_GL002350</name>
</gene>
<accession>A0A0R1XLX3</accession>
<evidence type="ECO:0000256" key="6">
    <source>
        <dbReference type="HAMAP-Rule" id="MF_00031"/>
    </source>
</evidence>
<comment type="function">
    <text evidence="6">The RuvA-RuvB-RuvC complex processes Holliday junction (HJ) DNA during genetic recombination and DNA repair, while the RuvA-RuvB complex plays an important role in the rescue of blocked DNA replication forks via replication fork reversal (RFR). RuvA specifically binds to HJ cruciform DNA, conferring on it an open structure. The RuvB hexamer acts as an ATP-dependent pump, pulling dsDNA into and through the RuvAB complex. HJ branch migration allows RuvC to scan DNA until it finds its consensus sequence, where it cleaves and resolves the cruciform DNA.</text>
</comment>
<evidence type="ECO:0000313" key="9">
    <source>
        <dbReference type="Proteomes" id="UP000050949"/>
    </source>
</evidence>
<comment type="domain">
    <text evidence="6">Has three domains with a flexible linker between the domains II and III and assumes an 'L' shape. Domain III is highly mobile and contacts RuvB.</text>
</comment>
<keyword evidence="1 6" id="KW-0963">Cytoplasm</keyword>
<dbReference type="Pfam" id="PF01330">
    <property type="entry name" value="RuvA_N"/>
    <property type="match status" value="1"/>
</dbReference>